<dbReference type="InterPro" id="IPR018710">
    <property type="entry name" value="DUF2232"/>
</dbReference>
<organism evidence="2 3">
    <name type="scientific">Eiseniibacteriota bacterium</name>
    <dbReference type="NCBI Taxonomy" id="2212470"/>
    <lineage>
        <taxon>Bacteria</taxon>
        <taxon>Candidatus Eiseniibacteriota</taxon>
    </lineage>
</organism>
<dbReference type="EMBL" id="VBOS01000488">
    <property type="protein sequence ID" value="TMQ48273.1"/>
    <property type="molecule type" value="Genomic_DNA"/>
</dbReference>
<evidence type="ECO:0000313" key="2">
    <source>
        <dbReference type="EMBL" id="TMQ48273.1"/>
    </source>
</evidence>
<keyword evidence="1" id="KW-0812">Transmembrane</keyword>
<proteinExistence type="predicted"/>
<feature type="transmembrane region" description="Helical" evidence="1">
    <location>
        <begin position="131"/>
        <end position="156"/>
    </location>
</feature>
<feature type="transmembrane region" description="Helical" evidence="1">
    <location>
        <begin position="76"/>
        <end position="93"/>
    </location>
</feature>
<dbReference type="Proteomes" id="UP000317716">
    <property type="component" value="Unassembled WGS sequence"/>
</dbReference>
<evidence type="ECO:0000256" key="1">
    <source>
        <dbReference type="SAM" id="Phobius"/>
    </source>
</evidence>
<feature type="transmembrane region" description="Helical" evidence="1">
    <location>
        <begin position="99"/>
        <end position="124"/>
    </location>
</feature>
<keyword evidence="1" id="KW-1133">Transmembrane helix</keyword>
<dbReference type="Pfam" id="PF09991">
    <property type="entry name" value="DUF2232"/>
    <property type="match status" value="1"/>
</dbReference>
<comment type="caution">
    <text evidence="2">The sequence shown here is derived from an EMBL/GenBank/DDBJ whole genome shotgun (WGS) entry which is preliminary data.</text>
</comment>
<dbReference type="AlphaFoldDB" id="A0A538SA70"/>
<protein>
    <submittedName>
        <fullName evidence="2">DUF2232 domain-containing protein</fullName>
    </submittedName>
</protein>
<keyword evidence="1" id="KW-0472">Membrane</keyword>
<reference evidence="2 3" key="1">
    <citation type="journal article" date="2019" name="Nat. Microbiol.">
        <title>Mediterranean grassland soil C-N compound turnover is dependent on rainfall and depth, and is mediated by genomically divergent microorganisms.</title>
        <authorList>
            <person name="Diamond S."/>
            <person name="Andeer P.F."/>
            <person name="Li Z."/>
            <person name="Crits-Christoph A."/>
            <person name="Burstein D."/>
            <person name="Anantharaman K."/>
            <person name="Lane K.R."/>
            <person name="Thomas B.C."/>
            <person name="Pan C."/>
            <person name="Northen T.R."/>
            <person name="Banfield J.F."/>
        </authorList>
    </citation>
    <scope>NUCLEOTIDE SEQUENCE [LARGE SCALE GENOMIC DNA]</scope>
    <source>
        <strain evidence="2">WS_2</strain>
    </source>
</reference>
<gene>
    <name evidence="2" type="ORF">E6K72_13255</name>
</gene>
<name>A0A538SA70_UNCEI</name>
<feature type="transmembrane region" description="Helical" evidence="1">
    <location>
        <begin position="36"/>
        <end position="55"/>
    </location>
</feature>
<accession>A0A538SA70</accession>
<sequence>GRLGSEGGRLAALERAVSENAALRTRLLPHVVPTALFAWMVLLVGAGRALASRVAGTLRWPPLSQARFRDWRLPDGAIWVFLMGLALLVGQWPPSTPTAWTLLLNTMLGFCVQGIAVVESLLLARGVPPSLIVLTMLFVFAVAMPIFMLATAAVGLGDVWLDFRRLEPAADQE</sequence>
<feature type="non-terminal residue" evidence="2">
    <location>
        <position position="1"/>
    </location>
</feature>
<evidence type="ECO:0000313" key="3">
    <source>
        <dbReference type="Proteomes" id="UP000317716"/>
    </source>
</evidence>